<dbReference type="EMBL" id="CADCWF010000019">
    <property type="protein sequence ID" value="CAA9537389.1"/>
    <property type="molecule type" value="Genomic_DNA"/>
</dbReference>
<evidence type="ECO:0008006" key="2">
    <source>
        <dbReference type="Google" id="ProtNLM"/>
    </source>
</evidence>
<dbReference type="Pfam" id="PF04134">
    <property type="entry name" value="DCC1-like"/>
    <property type="match status" value="1"/>
</dbReference>
<proteinExistence type="predicted"/>
<dbReference type="AlphaFoldDB" id="A0A6J4U0V0"/>
<dbReference type="InterPro" id="IPR007263">
    <property type="entry name" value="DCC1-like"/>
</dbReference>
<protein>
    <recommendedName>
        <fullName evidence="2">DUF393 domain-containing protein</fullName>
    </recommendedName>
</protein>
<sequence length="118" mass="13114">MRLVRALDRHRRVTAVPFQAPGTPAAHGLTVAECEAAAWAITPDPGRRRYRGAAAVNAALAVALGTWLPVRFYELPGVRRIQDAVYAWVARSRSRLRGDVPFCDRYPERCGKRMGDRG</sequence>
<evidence type="ECO:0000313" key="1">
    <source>
        <dbReference type="EMBL" id="CAA9537389.1"/>
    </source>
</evidence>
<organism evidence="1">
    <name type="scientific">uncultured Thermomicrobiales bacterium</name>
    <dbReference type="NCBI Taxonomy" id="1645740"/>
    <lineage>
        <taxon>Bacteria</taxon>
        <taxon>Pseudomonadati</taxon>
        <taxon>Thermomicrobiota</taxon>
        <taxon>Thermomicrobia</taxon>
        <taxon>Thermomicrobiales</taxon>
        <taxon>environmental samples</taxon>
    </lineage>
</organism>
<name>A0A6J4U0V0_9BACT</name>
<accession>A0A6J4U0V0</accession>
<gene>
    <name evidence="1" type="ORF">AVDCRST_MAG59-450</name>
</gene>
<reference evidence="1" key="1">
    <citation type="submission" date="2020-02" db="EMBL/GenBank/DDBJ databases">
        <authorList>
            <person name="Meier V. D."/>
        </authorList>
    </citation>
    <scope>NUCLEOTIDE SEQUENCE</scope>
    <source>
        <strain evidence="1">AVDCRST_MAG59</strain>
    </source>
</reference>
<dbReference type="GO" id="GO:0015035">
    <property type="term" value="F:protein-disulfide reductase activity"/>
    <property type="evidence" value="ECO:0007669"/>
    <property type="project" value="InterPro"/>
</dbReference>